<dbReference type="KEGG" id="lab:LA76x_0742"/>
<gene>
    <name evidence="1" type="ORF">LA76x_0742</name>
</gene>
<accession>A0A0S2F5S9</accession>
<evidence type="ECO:0000313" key="1">
    <source>
        <dbReference type="EMBL" id="ALN78903.1"/>
    </source>
</evidence>
<dbReference type="EMBL" id="CP011129">
    <property type="protein sequence ID" value="ALN78903.1"/>
    <property type="molecule type" value="Genomic_DNA"/>
</dbReference>
<dbReference type="Proteomes" id="UP000060787">
    <property type="component" value="Chromosome"/>
</dbReference>
<dbReference type="PATRIC" id="fig|84531.8.peg.771"/>
<organism evidence="1 2">
    <name type="scientific">Lysobacter antibioticus</name>
    <dbReference type="NCBI Taxonomy" id="84531"/>
    <lineage>
        <taxon>Bacteria</taxon>
        <taxon>Pseudomonadati</taxon>
        <taxon>Pseudomonadota</taxon>
        <taxon>Gammaproteobacteria</taxon>
        <taxon>Lysobacterales</taxon>
        <taxon>Lysobacteraceae</taxon>
        <taxon>Lysobacter</taxon>
    </lineage>
</organism>
<sequence length="242" mass="25958">MLAGCATTGTDRYGGETSQAGQLLVVTTADWDANQGRLQRYERNGQQWRPVGDAAEVTIGRSGSAWGLGLHPAQRDGPVKREGDGRAPAGLFRIGTAFGYADRAATALPYSAMTVSDYCIDVNDSPLYNRIVDAKTVGEAAVAGSTEPMRRDLHAGGDQRYRQGFVIEHNPTGVAGAGSCIFAHLWKAPGEATAGCTAMDDGEMNRLLAWLKPEAQPVFVLLPQAQYAQHWRAWGLPEPTAR</sequence>
<evidence type="ECO:0008006" key="3">
    <source>
        <dbReference type="Google" id="ProtNLM"/>
    </source>
</evidence>
<name>A0A0S2F5S9_LYSAN</name>
<dbReference type="AlphaFoldDB" id="A0A0S2F5S9"/>
<evidence type="ECO:0000313" key="2">
    <source>
        <dbReference type="Proteomes" id="UP000060787"/>
    </source>
</evidence>
<dbReference type="STRING" id="84531.LA76x_0742"/>
<dbReference type="PANTHER" id="PTHR38589:SF1">
    <property type="entry name" value="BLR0621 PROTEIN"/>
    <property type="match status" value="1"/>
</dbReference>
<protein>
    <recommendedName>
        <fullName evidence="3">L,D-transpeptidase catalytic domain protein</fullName>
    </recommendedName>
</protein>
<dbReference type="RefSeq" id="WP_057916633.1">
    <property type="nucleotide sequence ID" value="NZ_CP011129.1"/>
</dbReference>
<dbReference type="eggNOG" id="COG3786">
    <property type="taxonomic scope" value="Bacteria"/>
</dbReference>
<reference evidence="1 2" key="1">
    <citation type="journal article" date="2015" name="BMC Genomics">
        <title>Comparative genomics and metabolic profiling of the genus Lysobacter.</title>
        <authorList>
            <person name="de Bruijn I."/>
            <person name="Cheng X."/>
            <person name="de Jager V."/>
            <person name="Exposito R.G."/>
            <person name="Watrous J."/>
            <person name="Patel N."/>
            <person name="Postma J."/>
            <person name="Dorrestein P.C."/>
            <person name="Kobayashi D."/>
            <person name="Raaijmakers J.M."/>
        </authorList>
    </citation>
    <scope>NUCLEOTIDE SEQUENCE [LARGE SCALE GENOMIC DNA]</scope>
    <source>
        <strain evidence="1 2">76</strain>
    </source>
</reference>
<dbReference type="PANTHER" id="PTHR38589">
    <property type="entry name" value="BLR0621 PROTEIN"/>
    <property type="match status" value="1"/>
</dbReference>
<proteinExistence type="predicted"/>
<keyword evidence="2" id="KW-1185">Reference proteome</keyword>